<dbReference type="Pfam" id="PF00153">
    <property type="entry name" value="Mito_carr"/>
    <property type="match status" value="3"/>
</dbReference>
<dbReference type="PROSITE" id="PS50920">
    <property type="entry name" value="SOLCAR"/>
    <property type="match status" value="3"/>
</dbReference>
<dbReference type="PANTHER" id="PTHR45788:SF4">
    <property type="entry name" value="TRICARBOXYLATE TRANSPORT PROTEIN, MITOCHONDRIAL"/>
    <property type="match status" value="1"/>
</dbReference>
<dbReference type="AlphaFoldDB" id="A0A0K6G5M5"/>
<keyword evidence="8 9" id="KW-0472">Membrane</keyword>
<keyword evidence="7" id="KW-0496">Mitochondrion</keyword>
<keyword evidence="12" id="KW-1185">Reference proteome</keyword>
<keyword evidence="6" id="KW-1133">Transmembrane helix</keyword>
<dbReference type="EMBL" id="CYGV01001400">
    <property type="protein sequence ID" value="CUA73922.1"/>
    <property type="molecule type" value="Genomic_DNA"/>
</dbReference>
<feature type="repeat" description="Solcar" evidence="9">
    <location>
        <begin position="102"/>
        <end position="188"/>
    </location>
</feature>
<accession>A0A0K6G5M5</accession>
<dbReference type="Proteomes" id="UP000044841">
    <property type="component" value="Unassembled WGS sequence"/>
</dbReference>
<evidence type="ECO:0000256" key="3">
    <source>
        <dbReference type="ARBA" id="ARBA00022448"/>
    </source>
</evidence>
<dbReference type="PANTHER" id="PTHR45788">
    <property type="entry name" value="SUCCINATE/FUMARATE MITOCHONDRIAL TRANSPORTER-RELATED"/>
    <property type="match status" value="1"/>
</dbReference>
<sequence length="294" mass="32261">MVTKKETKPWQSLTAGTFAGAVEAFVTYPTEFVKTRSQFDGNKDGPIAIIRETWTKHGAKGFYSGCMALVVGNAAKAGVRFLSYDRFKQMLADQNGKDIAHDPTPQAGLGAGMMEAIFAVTPSETIKTKLIDDSKLPQPRFRGLIHGTGIIVREEGIRGVYRGLFPVMMRQGANSAVRFTTYSTLKQFVQSNMRLREGVPLPSSVTFGVGAVAGLVTVYTTMPLDVIKTRMQSLKARTLYRNSFDCAYQTFVNDGFLSFWRGATPRLARLMLSGGIVFTVYEKVIVILGGKEVA</sequence>
<feature type="repeat" description="Solcar" evidence="9">
    <location>
        <begin position="7"/>
        <end position="90"/>
    </location>
</feature>
<evidence type="ECO:0000256" key="5">
    <source>
        <dbReference type="ARBA" id="ARBA00022737"/>
    </source>
</evidence>
<keyword evidence="3 10" id="KW-0813">Transport</keyword>
<evidence type="ECO:0000256" key="8">
    <source>
        <dbReference type="ARBA" id="ARBA00023136"/>
    </source>
</evidence>
<evidence type="ECO:0000256" key="7">
    <source>
        <dbReference type="ARBA" id="ARBA00023128"/>
    </source>
</evidence>
<evidence type="ECO:0000313" key="11">
    <source>
        <dbReference type="EMBL" id="CUA73922.1"/>
    </source>
</evidence>
<dbReference type="Gene3D" id="1.50.40.10">
    <property type="entry name" value="Mitochondrial carrier domain"/>
    <property type="match status" value="2"/>
</dbReference>
<evidence type="ECO:0000256" key="10">
    <source>
        <dbReference type="RuleBase" id="RU000488"/>
    </source>
</evidence>
<proteinExistence type="inferred from homology"/>
<dbReference type="GO" id="GO:0071913">
    <property type="term" value="F:citrate secondary active transmembrane transporter activity"/>
    <property type="evidence" value="ECO:0007669"/>
    <property type="project" value="TreeGrafter"/>
</dbReference>
<protein>
    <submittedName>
        <fullName evidence="11">Tricarboxylate transport protein</fullName>
    </submittedName>
</protein>
<dbReference type="SUPFAM" id="SSF103506">
    <property type="entry name" value="Mitochondrial carrier"/>
    <property type="match status" value="1"/>
</dbReference>
<dbReference type="InterPro" id="IPR049563">
    <property type="entry name" value="TXTP-like"/>
</dbReference>
<comment type="similarity">
    <text evidence="2 10">Belongs to the mitochondrial carrier (TC 2.A.29) family.</text>
</comment>
<name>A0A0K6G5M5_9AGAM</name>
<organism evidence="11 12">
    <name type="scientific">Rhizoctonia solani</name>
    <dbReference type="NCBI Taxonomy" id="456999"/>
    <lineage>
        <taxon>Eukaryota</taxon>
        <taxon>Fungi</taxon>
        <taxon>Dikarya</taxon>
        <taxon>Basidiomycota</taxon>
        <taxon>Agaricomycotina</taxon>
        <taxon>Agaricomycetes</taxon>
        <taxon>Cantharellales</taxon>
        <taxon>Ceratobasidiaceae</taxon>
        <taxon>Rhizoctonia</taxon>
    </lineage>
</organism>
<comment type="subcellular location">
    <subcellularLocation>
        <location evidence="1">Mitochondrion membrane</location>
        <topology evidence="1">Multi-pass membrane protein</topology>
    </subcellularLocation>
</comment>
<keyword evidence="4 9" id="KW-0812">Transmembrane</keyword>
<evidence type="ECO:0000256" key="6">
    <source>
        <dbReference type="ARBA" id="ARBA00022989"/>
    </source>
</evidence>
<evidence type="ECO:0000256" key="9">
    <source>
        <dbReference type="PROSITE-ProRule" id="PRU00282"/>
    </source>
</evidence>
<dbReference type="GO" id="GO:0006843">
    <property type="term" value="P:mitochondrial citrate transmembrane transport"/>
    <property type="evidence" value="ECO:0007669"/>
    <property type="project" value="TreeGrafter"/>
</dbReference>
<evidence type="ECO:0000256" key="4">
    <source>
        <dbReference type="ARBA" id="ARBA00022692"/>
    </source>
</evidence>
<reference evidence="11 12" key="1">
    <citation type="submission" date="2015-07" db="EMBL/GenBank/DDBJ databases">
        <authorList>
            <person name="Noorani M."/>
        </authorList>
    </citation>
    <scope>NUCLEOTIDE SEQUENCE [LARGE SCALE GENOMIC DNA]</scope>
    <source>
        <strain evidence="11">BBA 69670</strain>
    </source>
</reference>
<dbReference type="InterPro" id="IPR023395">
    <property type="entry name" value="MCP_dom_sf"/>
</dbReference>
<dbReference type="FunFam" id="1.50.40.10:FF:000007">
    <property type="entry name" value="Mitochondrial tricarboxylate transport protein-like"/>
    <property type="match status" value="1"/>
</dbReference>
<evidence type="ECO:0000256" key="1">
    <source>
        <dbReference type="ARBA" id="ARBA00004225"/>
    </source>
</evidence>
<evidence type="ECO:0000313" key="12">
    <source>
        <dbReference type="Proteomes" id="UP000044841"/>
    </source>
</evidence>
<evidence type="ECO:0000256" key="2">
    <source>
        <dbReference type="ARBA" id="ARBA00006375"/>
    </source>
</evidence>
<dbReference type="InterPro" id="IPR018108">
    <property type="entry name" value="MCP_transmembrane"/>
</dbReference>
<keyword evidence="5" id="KW-0677">Repeat</keyword>
<dbReference type="GO" id="GO:0031966">
    <property type="term" value="C:mitochondrial membrane"/>
    <property type="evidence" value="ECO:0007669"/>
    <property type="project" value="UniProtKB-SubCell"/>
</dbReference>
<gene>
    <name evidence="11" type="ORF">RSOLAG22IIIB_01443</name>
</gene>
<feature type="repeat" description="Solcar" evidence="9">
    <location>
        <begin position="201"/>
        <end position="287"/>
    </location>
</feature>